<reference evidence="2" key="1">
    <citation type="journal article" date="2020" name="Stud. Mycol.">
        <title>101 Dothideomycetes genomes: a test case for predicting lifestyles and emergence of pathogens.</title>
        <authorList>
            <person name="Haridas S."/>
            <person name="Albert R."/>
            <person name="Binder M."/>
            <person name="Bloem J."/>
            <person name="Labutti K."/>
            <person name="Salamov A."/>
            <person name="Andreopoulos B."/>
            <person name="Baker S."/>
            <person name="Barry K."/>
            <person name="Bills G."/>
            <person name="Bluhm B."/>
            <person name="Cannon C."/>
            <person name="Castanera R."/>
            <person name="Culley D."/>
            <person name="Daum C."/>
            <person name="Ezra D."/>
            <person name="Gonzalez J."/>
            <person name="Henrissat B."/>
            <person name="Kuo A."/>
            <person name="Liang C."/>
            <person name="Lipzen A."/>
            <person name="Lutzoni F."/>
            <person name="Magnuson J."/>
            <person name="Mondo S."/>
            <person name="Nolan M."/>
            <person name="Ohm R."/>
            <person name="Pangilinan J."/>
            <person name="Park H.-J."/>
            <person name="Ramirez L."/>
            <person name="Alfaro M."/>
            <person name="Sun H."/>
            <person name="Tritt A."/>
            <person name="Yoshinaga Y."/>
            <person name="Zwiers L.-H."/>
            <person name="Turgeon B."/>
            <person name="Goodwin S."/>
            <person name="Spatafora J."/>
            <person name="Crous P."/>
            <person name="Grigoriev I."/>
        </authorList>
    </citation>
    <scope>NUCLEOTIDE SEQUENCE</scope>
    <source>
        <strain evidence="2">CBS 119925</strain>
    </source>
</reference>
<organism evidence="2 3">
    <name type="scientific">Sporormia fimetaria CBS 119925</name>
    <dbReference type="NCBI Taxonomy" id="1340428"/>
    <lineage>
        <taxon>Eukaryota</taxon>
        <taxon>Fungi</taxon>
        <taxon>Dikarya</taxon>
        <taxon>Ascomycota</taxon>
        <taxon>Pezizomycotina</taxon>
        <taxon>Dothideomycetes</taxon>
        <taxon>Pleosporomycetidae</taxon>
        <taxon>Pleosporales</taxon>
        <taxon>Sporormiaceae</taxon>
        <taxon>Sporormia</taxon>
    </lineage>
</organism>
<feature type="region of interest" description="Disordered" evidence="1">
    <location>
        <begin position="60"/>
        <end position="81"/>
    </location>
</feature>
<gene>
    <name evidence="2" type="ORF">M011DRAFT_131516</name>
</gene>
<evidence type="ECO:0000256" key="1">
    <source>
        <dbReference type="SAM" id="MobiDB-lite"/>
    </source>
</evidence>
<proteinExistence type="predicted"/>
<keyword evidence="3" id="KW-1185">Reference proteome</keyword>
<evidence type="ECO:0000313" key="2">
    <source>
        <dbReference type="EMBL" id="KAF2745674.1"/>
    </source>
</evidence>
<accession>A0A6A6V7I0</accession>
<evidence type="ECO:0000313" key="3">
    <source>
        <dbReference type="Proteomes" id="UP000799440"/>
    </source>
</evidence>
<sequence length="168" mass="18126">MLSEKSQEYSYTSMRNMVNLCDTPSPERLMHSARSMLRSLSPGAWHRLASWQLTPMEGATAAAASTHHPPAPSLTTPNLLASQHLYPPSPPPTVRRVACARSAAGHHTFPLPSLVFARAVTLSALALLLSRLRAGPHQSSQHLAPSAHLHFHVTGPAPRLLPLPCASF</sequence>
<name>A0A6A6V7I0_9PLEO</name>
<dbReference type="AlphaFoldDB" id="A0A6A6V7I0"/>
<dbReference type="EMBL" id="MU006581">
    <property type="protein sequence ID" value="KAF2745674.1"/>
    <property type="molecule type" value="Genomic_DNA"/>
</dbReference>
<protein>
    <submittedName>
        <fullName evidence="2">Uncharacterized protein</fullName>
    </submittedName>
</protein>
<dbReference type="Proteomes" id="UP000799440">
    <property type="component" value="Unassembled WGS sequence"/>
</dbReference>